<evidence type="ECO:0000259" key="1">
    <source>
        <dbReference type="Pfam" id="PF13472"/>
    </source>
</evidence>
<feature type="domain" description="SGNH hydrolase-type esterase" evidence="1">
    <location>
        <begin position="15"/>
        <end position="193"/>
    </location>
</feature>
<keyword evidence="3" id="KW-1185">Reference proteome</keyword>
<name>A0A8J7FUI9_9NEIS</name>
<gene>
    <name evidence="2" type="ORF">INR99_16045</name>
</gene>
<evidence type="ECO:0000313" key="3">
    <source>
        <dbReference type="Proteomes" id="UP000604481"/>
    </source>
</evidence>
<reference evidence="2 3" key="1">
    <citation type="submission" date="2020-10" db="EMBL/GenBank/DDBJ databases">
        <title>The genome sequence of Chitinilyticum litopenaei 4Y14.</title>
        <authorList>
            <person name="Liu Y."/>
        </authorList>
    </citation>
    <scope>NUCLEOTIDE SEQUENCE [LARGE SCALE GENOMIC DNA]</scope>
    <source>
        <strain evidence="2 3">4Y14</strain>
    </source>
</reference>
<dbReference type="Proteomes" id="UP000604481">
    <property type="component" value="Unassembled WGS sequence"/>
</dbReference>
<dbReference type="EMBL" id="JADFUA010000014">
    <property type="protein sequence ID" value="MBE9610851.1"/>
    <property type="molecule type" value="Genomic_DNA"/>
</dbReference>
<dbReference type="GO" id="GO:0016788">
    <property type="term" value="F:hydrolase activity, acting on ester bonds"/>
    <property type="evidence" value="ECO:0007669"/>
    <property type="project" value="UniProtKB-ARBA"/>
</dbReference>
<organism evidence="2 3">
    <name type="scientific">Chitinilyticum piscinae</name>
    <dbReference type="NCBI Taxonomy" id="2866724"/>
    <lineage>
        <taxon>Bacteria</taxon>
        <taxon>Pseudomonadati</taxon>
        <taxon>Pseudomonadota</taxon>
        <taxon>Betaproteobacteria</taxon>
        <taxon>Neisseriales</taxon>
        <taxon>Chitinibacteraceae</taxon>
        <taxon>Chitinilyticum</taxon>
    </lineage>
</organism>
<sequence length="217" mass="23854">MEILDSGATRRCVALLGDSIFDNASYVPGQPAVIEQLQVSLPEPWQGLLLAVDGAVTRDVQVQLQHLPEEVSHVVISSGGNDALQCLYLLGDRVNTIGEALTQLQWHIRQPFRRTYRDMLLQAKYTGRPVTVCTIYNKIPDLGLAEQAALALFNEIILEEAASLHIPVLDLRVICDEADDYSEVSTIEPSARGGQKIVDAIVTSLLSEPDHHQYSIA</sequence>
<dbReference type="AlphaFoldDB" id="A0A8J7FUI9"/>
<dbReference type="CDD" id="cd00229">
    <property type="entry name" value="SGNH_hydrolase"/>
    <property type="match status" value="1"/>
</dbReference>
<proteinExistence type="predicted"/>
<dbReference type="InterPro" id="IPR036514">
    <property type="entry name" value="SGNH_hydro_sf"/>
</dbReference>
<dbReference type="InterPro" id="IPR013830">
    <property type="entry name" value="SGNH_hydro"/>
</dbReference>
<keyword evidence="2" id="KW-0378">Hydrolase</keyword>
<accession>A0A8J7FUI9</accession>
<dbReference type="Pfam" id="PF13472">
    <property type="entry name" value="Lipase_GDSL_2"/>
    <property type="match status" value="1"/>
</dbReference>
<evidence type="ECO:0000313" key="2">
    <source>
        <dbReference type="EMBL" id="MBE9610851.1"/>
    </source>
</evidence>
<dbReference type="SUPFAM" id="SSF52266">
    <property type="entry name" value="SGNH hydrolase"/>
    <property type="match status" value="1"/>
</dbReference>
<protein>
    <submittedName>
        <fullName evidence="2">SGNH/GDSL hydrolase family protein</fullName>
    </submittedName>
</protein>
<comment type="caution">
    <text evidence="2">The sequence shown here is derived from an EMBL/GenBank/DDBJ whole genome shotgun (WGS) entry which is preliminary data.</text>
</comment>
<dbReference type="Gene3D" id="3.40.50.1110">
    <property type="entry name" value="SGNH hydrolase"/>
    <property type="match status" value="1"/>
</dbReference>